<keyword evidence="1" id="KW-0812">Transmembrane</keyword>
<feature type="transmembrane region" description="Helical" evidence="1">
    <location>
        <begin position="67"/>
        <end position="87"/>
    </location>
</feature>
<dbReference type="OrthoDB" id="5520515at2"/>
<keyword evidence="1" id="KW-0472">Membrane</keyword>
<keyword evidence="3" id="KW-1185">Reference proteome</keyword>
<feature type="transmembrane region" description="Helical" evidence="1">
    <location>
        <begin position="94"/>
        <end position="113"/>
    </location>
</feature>
<name>A0A1H7WJS8_STIAU</name>
<organism evidence="2 3">
    <name type="scientific">Stigmatella aurantiaca</name>
    <dbReference type="NCBI Taxonomy" id="41"/>
    <lineage>
        <taxon>Bacteria</taxon>
        <taxon>Pseudomonadati</taxon>
        <taxon>Myxococcota</taxon>
        <taxon>Myxococcia</taxon>
        <taxon>Myxococcales</taxon>
        <taxon>Cystobacterineae</taxon>
        <taxon>Archangiaceae</taxon>
        <taxon>Stigmatella</taxon>
    </lineage>
</organism>
<evidence type="ECO:0000313" key="2">
    <source>
        <dbReference type="EMBL" id="SEM21731.1"/>
    </source>
</evidence>
<gene>
    <name evidence="2" type="ORF">SAMN05444354_11347</name>
</gene>
<proteinExistence type="predicted"/>
<reference evidence="3" key="1">
    <citation type="submission" date="2016-10" db="EMBL/GenBank/DDBJ databases">
        <authorList>
            <person name="Varghese N."/>
            <person name="Submissions S."/>
        </authorList>
    </citation>
    <scope>NUCLEOTIDE SEQUENCE [LARGE SCALE GENOMIC DNA]</scope>
    <source>
        <strain evidence="3">DSM 17044</strain>
    </source>
</reference>
<dbReference type="Proteomes" id="UP000182719">
    <property type="component" value="Unassembled WGS sequence"/>
</dbReference>
<feature type="transmembrane region" description="Helical" evidence="1">
    <location>
        <begin position="6"/>
        <end position="28"/>
    </location>
</feature>
<feature type="transmembrane region" description="Helical" evidence="1">
    <location>
        <begin position="40"/>
        <end position="61"/>
    </location>
</feature>
<evidence type="ECO:0000313" key="3">
    <source>
        <dbReference type="Proteomes" id="UP000182719"/>
    </source>
</evidence>
<dbReference type="EMBL" id="FOAP01000013">
    <property type="protein sequence ID" value="SEM21731.1"/>
    <property type="molecule type" value="Genomic_DNA"/>
</dbReference>
<protein>
    <submittedName>
        <fullName evidence="2">Uncharacterized protein</fullName>
    </submittedName>
</protein>
<dbReference type="RefSeq" id="WP_075008714.1">
    <property type="nucleotide sequence ID" value="NZ_FOAP01000013.1"/>
</dbReference>
<keyword evidence="1" id="KW-1133">Transmembrane helix</keyword>
<sequence length="122" mass="13025">MVTYRLLLVLKFVGVILYGGGLIGGFAATVPADRKRAVHAIASPGLVLTWLAGYLLTTQLILPLTELWILGGLLLSLVSQLALVHSVSRGRRTLGAFAAAFGPLLLVLGLMVFRPTWSMVGR</sequence>
<accession>A0A1H7WJS8</accession>
<dbReference type="AlphaFoldDB" id="A0A1H7WJS8"/>
<evidence type="ECO:0000256" key="1">
    <source>
        <dbReference type="SAM" id="Phobius"/>
    </source>
</evidence>